<reference evidence="1" key="1">
    <citation type="submission" date="2020-08" db="EMBL/GenBank/DDBJ databases">
        <title>Genome public.</title>
        <authorList>
            <person name="Liu C."/>
            <person name="Sun Q."/>
        </authorList>
    </citation>
    <scope>NUCLEOTIDE SEQUENCE</scope>
    <source>
        <strain evidence="1">H8</strain>
    </source>
</reference>
<evidence type="ECO:0000313" key="1">
    <source>
        <dbReference type="EMBL" id="MBC8541838.1"/>
    </source>
</evidence>
<dbReference type="EMBL" id="JACRSU010000006">
    <property type="protein sequence ID" value="MBC8541838.1"/>
    <property type="molecule type" value="Genomic_DNA"/>
</dbReference>
<name>A0A926DMQ4_9FIRM</name>
<comment type="caution">
    <text evidence="1">The sequence shown here is derived from an EMBL/GenBank/DDBJ whole genome shotgun (WGS) entry which is preliminary data.</text>
</comment>
<dbReference type="InterPro" id="IPR021808">
    <property type="entry name" value="DUF3383"/>
</dbReference>
<accession>A0A926DMQ4</accession>
<organism evidence="1 2">
    <name type="scientific">Congzhengia minquanensis</name>
    <dbReference type="NCBI Taxonomy" id="2763657"/>
    <lineage>
        <taxon>Bacteria</taxon>
        <taxon>Bacillati</taxon>
        <taxon>Bacillota</taxon>
        <taxon>Clostridia</taxon>
        <taxon>Eubacteriales</taxon>
        <taxon>Oscillospiraceae</taxon>
        <taxon>Congzhengia</taxon>
    </lineage>
</organism>
<gene>
    <name evidence="1" type="ORF">H8698_12690</name>
</gene>
<dbReference type="Proteomes" id="UP000611762">
    <property type="component" value="Unassembled WGS sequence"/>
</dbReference>
<protein>
    <submittedName>
        <fullName evidence="1">DUF3383 family protein</fullName>
    </submittedName>
</protein>
<sequence>MGLDVKVTINLKKPLGNAGTEFPLIVSTGETAIEFTECRTLAEVKDKFATTTNTYKAAELIFMQTNAPDKIGVVQFTLAQGETLKEKLEAIAEKGWRQFMIVDGDTKAVSMKDKLCFTSVANESELKNFEDLERIVGFVHTNPLAAAALIGETAGRPAGSFTYKNLILTGIPPMEISDTKIDAIHTAGGITFVTKAGDNVTSEGKTTNGEYIDIVDSGDFIIKNIAYKTQKLFNNSAKIPYDNTGISMLESATVEALRMGYNNGMIATNDDGTPAYAASFALRSQTTDADRKARKYPYGWFKFILAGAVHEAEIQGDIIV</sequence>
<dbReference type="AlphaFoldDB" id="A0A926DMQ4"/>
<dbReference type="Pfam" id="PF11863">
    <property type="entry name" value="DUF3383"/>
    <property type="match status" value="1"/>
</dbReference>
<proteinExistence type="predicted"/>
<evidence type="ECO:0000313" key="2">
    <source>
        <dbReference type="Proteomes" id="UP000611762"/>
    </source>
</evidence>
<dbReference type="RefSeq" id="WP_249313823.1">
    <property type="nucleotide sequence ID" value="NZ_JACRSU010000006.1"/>
</dbReference>
<keyword evidence="2" id="KW-1185">Reference proteome</keyword>